<keyword evidence="4" id="KW-1185">Reference proteome</keyword>
<dbReference type="PRINTS" id="PR01438">
    <property type="entry name" value="UNVRSLSTRESS"/>
</dbReference>
<dbReference type="SUPFAM" id="SSF52402">
    <property type="entry name" value="Adenine nucleotide alpha hydrolases-like"/>
    <property type="match status" value="2"/>
</dbReference>
<dbReference type="Pfam" id="PF00582">
    <property type="entry name" value="Usp"/>
    <property type="match status" value="1"/>
</dbReference>
<sequence length="301" mass="34058">MKNPINKIIVNVDYSGSSLNAVNTAIQMCKRHRAELHLLYLVDASNFPPLEDEAGPGSTFNDQLFKEELVVFMDLADSIRTSYGVKCTLHHDTNNTSSSICEKARELDCDLIIHPVETDNRFFRYLFHSSSYRIFKQAPCSVLTVPAEKTFDCFNNILFPVRPEKDTKGKYFFSRSILIKNNANVSIIGLLEKQEPHITKTVKDMIGDARTWMNEDQLFYTSGVALNPNAAEGITSVGHDEDADLIIINGSSKRNAWEFLFGSYTQRMIENNDFAVLCFKRKKAMDIASETVDADLHFTMA</sequence>
<dbReference type="OrthoDB" id="9788959at2"/>
<comment type="similarity">
    <text evidence="1">Belongs to the universal stress protein A family.</text>
</comment>
<feature type="domain" description="UspA" evidence="2">
    <location>
        <begin position="6"/>
        <end position="146"/>
    </location>
</feature>
<dbReference type="RefSeq" id="WP_090993758.1">
    <property type="nucleotide sequence ID" value="NZ_FOPP01000005.1"/>
</dbReference>
<proteinExistence type="inferred from homology"/>
<evidence type="ECO:0000313" key="3">
    <source>
        <dbReference type="EMBL" id="SFH12661.1"/>
    </source>
</evidence>
<dbReference type="PANTHER" id="PTHR46268:SF6">
    <property type="entry name" value="UNIVERSAL STRESS PROTEIN UP12"/>
    <property type="match status" value="1"/>
</dbReference>
<accession>A0A1I2XKP0</accession>
<evidence type="ECO:0000259" key="2">
    <source>
        <dbReference type="Pfam" id="PF00582"/>
    </source>
</evidence>
<dbReference type="Gene3D" id="3.40.50.620">
    <property type="entry name" value="HUPs"/>
    <property type="match status" value="2"/>
</dbReference>
<reference evidence="3 4" key="1">
    <citation type="submission" date="2016-10" db="EMBL/GenBank/DDBJ databases">
        <authorList>
            <person name="de Groot N.N."/>
        </authorList>
    </citation>
    <scope>NUCLEOTIDE SEQUENCE [LARGE SCALE GENOMIC DNA]</scope>
    <source>
        <strain evidence="3 4">DSM 18684</strain>
    </source>
</reference>
<evidence type="ECO:0000313" key="4">
    <source>
        <dbReference type="Proteomes" id="UP000199666"/>
    </source>
</evidence>
<gene>
    <name evidence="3" type="ORF">SAMN04489864_105233</name>
</gene>
<organism evidence="3 4">
    <name type="scientific">Pedobacter insulae</name>
    <dbReference type="NCBI Taxonomy" id="414048"/>
    <lineage>
        <taxon>Bacteria</taxon>
        <taxon>Pseudomonadati</taxon>
        <taxon>Bacteroidota</taxon>
        <taxon>Sphingobacteriia</taxon>
        <taxon>Sphingobacteriales</taxon>
        <taxon>Sphingobacteriaceae</taxon>
        <taxon>Pedobacter</taxon>
    </lineage>
</organism>
<evidence type="ECO:0000256" key="1">
    <source>
        <dbReference type="ARBA" id="ARBA00008791"/>
    </source>
</evidence>
<dbReference type="AlphaFoldDB" id="A0A1I2XKP0"/>
<protein>
    <submittedName>
        <fullName evidence="3">Nucleotide-binding universal stress protein, UspA family</fullName>
    </submittedName>
</protein>
<dbReference type="InterPro" id="IPR014729">
    <property type="entry name" value="Rossmann-like_a/b/a_fold"/>
</dbReference>
<name>A0A1I2XKP0_9SPHI</name>
<dbReference type="InterPro" id="IPR006016">
    <property type="entry name" value="UspA"/>
</dbReference>
<dbReference type="PANTHER" id="PTHR46268">
    <property type="entry name" value="STRESS RESPONSE PROTEIN NHAX"/>
    <property type="match status" value="1"/>
</dbReference>
<dbReference type="Proteomes" id="UP000199666">
    <property type="component" value="Unassembled WGS sequence"/>
</dbReference>
<dbReference type="InterPro" id="IPR006015">
    <property type="entry name" value="Universal_stress_UspA"/>
</dbReference>
<dbReference type="CDD" id="cd00293">
    <property type="entry name" value="USP-like"/>
    <property type="match status" value="1"/>
</dbReference>
<dbReference type="EMBL" id="FOPP01000005">
    <property type="protein sequence ID" value="SFH12661.1"/>
    <property type="molecule type" value="Genomic_DNA"/>
</dbReference>